<dbReference type="CDD" id="cd02980">
    <property type="entry name" value="TRX_Fd_family"/>
    <property type="match status" value="1"/>
</dbReference>
<protein>
    <submittedName>
        <fullName evidence="1">NADH:ubiquinone oxidoreductase subunit E</fullName>
    </submittedName>
</protein>
<evidence type="ECO:0000313" key="2">
    <source>
        <dbReference type="Proteomes" id="UP001314903"/>
    </source>
</evidence>
<gene>
    <name evidence="1" type="ORF">J2Z35_002331</name>
</gene>
<accession>A0ABS4KMQ4</accession>
<dbReference type="Pfam" id="PF01257">
    <property type="entry name" value="2Fe-2S_thioredx"/>
    <property type="match status" value="1"/>
</dbReference>
<dbReference type="InterPro" id="IPR036249">
    <property type="entry name" value="Thioredoxin-like_sf"/>
</dbReference>
<evidence type="ECO:0000313" key="1">
    <source>
        <dbReference type="EMBL" id="MBP2028506.1"/>
    </source>
</evidence>
<comment type="caution">
    <text evidence="1">The sequence shown here is derived from an EMBL/GenBank/DDBJ whole genome shotgun (WGS) entry which is preliminary data.</text>
</comment>
<dbReference type="EMBL" id="JAGGLI010000030">
    <property type="protein sequence ID" value="MBP2028506.1"/>
    <property type="molecule type" value="Genomic_DNA"/>
</dbReference>
<reference evidence="1 2" key="1">
    <citation type="submission" date="2021-03" db="EMBL/GenBank/DDBJ databases">
        <title>Genomic Encyclopedia of Type Strains, Phase IV (KMG-IV): sequencing the most valuable type-strain genomes for metagenomic binning, comparative biology and taxonomic classification.</title>
        <authorList>
            <person name="Goeker M."/>
        </authorList>
    </citation>
    <scope>NUCLEOTIDE SEQUENCE [LARGE SCALE GENOMIC DNA]</scope>
    <source>
        <strain evidence="1 2">DSM 27512</strain>
    </source>
</reference>
<name>A0ABS4KMQ4_9FIRM</name>
<dbReference type="Proteomes" id="UP001314903">
    <property type="component" value="Unassembled WGS sequence"/>
</dbReference>
<dbReference type="RefSeq" id="WP_209661555.1">
    <property type="nucleotide sequence ID" value="NZ_JAGGLI010000030.1"/>
</dbReference>
<dbReference type="SUPFAM" id="SSF52833">
    <property type="entry name" value="Thioredoxin-like"/>
    <property type="match status" value="1"/>
</dbReference>
<sequence length="81" mass="8845">MIIQICIGSACHLKGSYEVISKFQSLIKERDLIDKIELKSSFCLGNCANAVSVKIGNNDVISISPSDVSNVIDRIVKEGEF</sequence>
<organism evidence="1 2">
    <name type="scientific">Acetoanaerobium pronyense</name>
    <dbReference type="NCBI Taxonomy" id="1482736"/>
    <lineage>
        <taxon>Bacteria</taxon>
        <taxon>Bacillati</taxon>
        <taxon>Bacillota</taxon>
        <taxon>Clostridia</taxon>
        <taxon>Peptostreptococcales</taxon>
        <taxon>Filifactoraceae</taxon>
        <taxon>Acetoanaerobium</taxon>
    </lineage>
</organism>
<dbReference type="Gene3D" id="3.40.30.10">
    <property type="entry name" value="Glutaredoxin"/>
    <property type="match status" value="1"/>
</dbReference>
<proteinExistence type="predicted"/>
<keyword evidence="2" id="KW-1185">Reference proteome</keyword>